<name>A0A2W5WES9_9CAUL</name>
<keyword evidence="1" id="KW-0472">Membrane</keyword>
<feature type="transmembrane region" description="Helical" evidence="1">
    <location>
        <begin position="66"/>
        <end position="86"/>
    </location>
</feature>
<feature type="transmembrane region" description="Helical" evidence="1">
    <location>
        <begin position="245"/>
        <end position="267"/>
    </location>
</feature>
<feature type="transmembrane region" description="Helical" evidence="1">
    <location>
        <begin position="156"/>
        <end position="180"/>
    </location>
</feature>
<feature type="transmembrane region" description="Helical" evidence="1">
    <location>
        <begin position="107"/>
        <end position="136"/>
    </location>
</feature>
<dbReference type="Proteomes" id="UP000249393">
    <property type="component" value="Unassembled WGS sequence"/>
</dbReference>
<proteinExistence type="predicted"/>
<dbReference type="PANTHER" id="PTHR37305:SF1">
    <property type="entry name" value="MEMBRANE PROTEIN"/>
    <property type="match status" value="1"/>
</dbReference>
<comment type="caution">
    <text evidence="2">The sequence shown here is derived from an EMBL/GenBank/DDBJ whole genome shotgun (WGS) entry which is preliminary data.</text>
</comment>
<evidence type="ECO:0000313" key="2">
    <source>
        <dbReference type="EMBL" id="PZR32128.1"/>
    </source>
</evidence>
<keyword evidence="1" id="KW-0812">Transmembrane</keyword>
<dbReference type="RefSeq" id="WP_304280809.1">
    <property type="nucleotide sequence ID" value="NZ_QFQZ01000068.1"/>
</dbReference>
<dbReference type="PANTHER" id="PTHR37305">
    <property type="entry name" value="INTEGRAL MEMBRANE PROTEIN-RELATED"/>
    <property type="match status" value="1"/>
</dbReference>
<dbReference type="AlphaFoldDB" id="A0A2W5WES9"/>
<accession>A0A2W5WES9</accession>
<keyword evidence="1" id="KW-1133">Transmembrane helix</keyword>
<organism evidence="2 3">
    <name type="scientific">Caulobacter segnis</name>
    <dbReference type="NCBI Taxonomy" id="88688"/>
    <lineage>
        <taxon>Bacteria</taxon>
        <taxon>Pseudomonadati</taxon>
        <taxon>Pseudomonadota</taxon>
        <taxon>Alphaproteobacteria</taxon>
        <taxon>Caulobacterales</taxon>
        <taxon>Caulobacteraceae</taxon>
        <taxon>Caulobacter</taxon>
    </lineage>
</organism>
<evidence type="ECO:0000313" key="3">
    <source>
        <dbReference type="Proteomes" id="UP000249393"/>
    </source>
</evidence>
<sequence>MLADAIAAERFRLLRDRSTLFWGFCFAPLIGALLSVGGDLFLRFVIKKPLPGVTVGLVDQVIKTLSNGASTFGALFLMIGAAAVLAGDYRWETWRLLTPRNTRQNLLLAKLVVVGEAVFWSLLLSAVLSAFAALIGSAINGKAVAMSVLDRNPFDIVGVLAITWLEAMTLAALAACVGVLSRSTMGVVIACLGVRFVQTVLSGALRMMEQGPPSWKLLSMPVFDADLLRAALLAPDQLGAAGGSAGVALAALVVWTAALAAAAVWLFRRQDLTKE</sequence>
<feature type="transmembrane region" description="Helical" evidence="1">
    <location>
        <begin position="20"/>
        <end position="46"/>
    </location>
</feature>
<protein>
    <submittedName>
        <fullName evidence="2">ABC transporter permease</fullName>
    </submittedName>
</protein>
<evidence type="ECO:0000256" key="1">
    <source>
        <dbReference type="SAM" id="Phobius"/>
    </source>
</evidence>
<gene>
    <name evidence="2" type="ORF">DI526_17610</name>
</gene>
<reference evidence="2 3" key="1">
    <citation type="submission" date="2017-08" db="EMBL/GenBank/DDBJ databases">
        <title>Infants hospitalized years apart are colonized by the same room-sourced microbial strains.</title>
        <authorList>
            <person name="Brooks B."/>
            <person name="Olm M.R."/>
            <person name="Firek B.A."/>
            <person name="Baker R."/>
            <person name="Thomas B.C."/>
            <person name="Morowitz M.J."/>
            <person name="Banfield J.F."/>
        </authorList>
    </citation>
    <scope>NUCLEOTIDE SEQUENCE [LARGE SCALE GENOMIC DNA]</scope>
    <source>
        <strain evidence="2">S2_003_000_R2_4</strain>
    </source>
</reference>
<dbReference type="EMBL" id="QFQZ01000068">
    <property type="protein sequence ID" value="PZR32128.1"/>
    <property type="molecule type" value="Genomic_DNA"/>
</dbReference>
<feature type="transmembrane region" description="Helical" evidence="1">
    <location>
        <begin position="187"/>
        <end position="208"/>
    </location>
</feature>